<dbReference type="Proteomes" id="UP000664859">
    <property type="component" value="Unassembled WGS sequence"/>
</dbReference>
<keyword evidence="3" id="KW-1185">Reference proteome</keyword>
<proteinExistence type="predicted"/>
<protein>
    <submittedName>
        <fullName evidence="2">Uncharacterized protein</fullName>
    </submittedName>
</protein>
<reference evidence="2" key="1">
    <citation type="submission" date="2021-02" db="EMBL/GenBank/DDBJ databases">
        <title>First Annotated Genome of the Yellow-green Alga Tribonema minus.</title>
        <authorList>
            <person name="Mahan K.M."/>
        </authorList>
    </citation>
    <scope>NUCLEOTIDE SEQUENCE</scope>
    <source>
        <strain evidence="2">UTEX B ZZ1240</strain>
    </source>
</reference>
<feature type="compositionally biased region" description="Basic residues" evidence="1">
    <location>
        <begin position="30"/>
        <end position="49"/>
    </location>
</feature>
<gene>
    <name evidence="2" type="ORF">JKP88DRAFT_243968</name>
</gene>
<sequence>MPRKTPRSPRYRSRSRSRTPRRQAGALKKLTPKRHRVTPRQRAKSPRKRVANTHVLVMDLTGDAPCTALSKDHRDTHDCDADMRVCGRDDCTQFNSSDGRAYGYSDPVFNGGECIKRRDIRKVGSQCHGRSALSSWFKAQKQMPISQNGHTHGPPVVLRTPVDNTPITEAELDAQGIVHQLTDVDIFNAALENPHIVAAINAETQRRPGVHIERPTLQVQGRLSDNLPLDGQPNDMLPRSGGGCWEEGIGNAHMMKSNTMFWMTDVAPHEALPLTAPAFDLTATHVYRQFFRLVTQAGDKMDTSTCGIRSSSCDNTSLLPVCKGYEMSASVLQKQMTCVRNGDVNGVTVFLPPPMPGVQLINFALYPGPRAVTETARTETEMYKLLDAGTNMVWVDLCVLSANVRNSIIDQQAIASLVLDDEVINDFFHRFALQLAVAGGTPCVFVAGKTCQTAFQRMLELGLISHIEELSTLGVTLCEAGGRQFMALEGRPHPSHHLVKGREANATNIFKETLTMINGITRCCASGEFSSARINQSLLASMDIDEEEIAARDERRKFLTQLLYGSDSGHFPVRDMHLRNVKAHIPEVRNALLKWAGRGVNILLCILRSGALYLDLPAYDARLEYWYDELGTSFTAFMCNSVAARLTDNTFHNVLISLRTQLGEQFKTLMCNGVAARLDDDKFMMRLRYWYDELGFGFRTFMSGSVAARLTDDDFHSVLISLRAQLGDHFKTLMCDGVASRLGDDKFMLRLRYWCSELGNGITAFMCGSVAARLTDDHFHDVMISLRAQLGDQFKTFMCGGVASRLGDNKFMLRLRYWCSYLGTGITAFMSNSVAARLTDDTFHEMLLRLQANVGNEKMATLMCNSFVVRLGVVKFDQRFGFWMRKLGDRITVFLGDSAAARLTEDSFHLYMVDLYERLGRASFCKFICNGVACRVAKLNGFDKWLEVWFTRLGDDAMSTFMCDSVAARFKSKNFNDIALRLLGVLGKHNFARVFEISGFANRIEGAEAEKRIILLHQRLGGDALYTYLRKNRGKKFDAILK</sequence>
<dbReference type="AlphaFoldDB" id="A0A836CI62"/>
<comment type="caution">
    <text evidence="2">The sequence shown here is derived from an EMBL/GenBank/DDBJ whole genome shotgun (WGS) entry which is preliminary data.</text>
</comment>
<name>A0A836CI62_9STRA</name>
<feature type="region of interest" description="Disordered" evidence="1">
    <location>
        <begin position="1"/>
        <end position="49"/>
    </location>
</feature>
<dbReference type="EMBL" id="JAFCMP010000090">
    <property type="protein sequence ID" value="KAG5187465.1"/>
    <property type="molecule type" value="Genomic_DNA"/>
</dbReference>
<organism evidence="2 3">
    <name type="scientific">Tribonema minus</name>
    <dbReference type="NCBI Taxonomy" id="303371"/>
    <lineage>
        <taxon>Eukaryota</taxon>
        <taxon>Sar</taxon>
        <taxon>Stramenopiles</taxon>
        <taxon>Ochrophyta</taxon>
        <taxon>PX clade</taxon>
        <taxon>Xanthophyceae</taxon>
        <taxon>Tribonematales</taxon>
        <taxon>Tribonemataceae</taxon>
        <taxon>Tribonema</taxon>
    </lineage>
</organism>
<feature type="compositionally biased region" description="Basic residues" evidence="1">
    <location>
        <begin position="1"/>
        <end position="21"/>
    </location>
</feature>
<dbReference type="OrthoDB" id="10617026at2759"/>
<evidence type="ECO:0000256" key="1">
    <source>
        <dbReference type="SAM" id="MobiDB-lite"/>
    </source>
</evidence>
<evidence type="ECO:0000313" key="3">
    <source>
        <dbReference type="Proteomes" id="UP000664859"/>
    </source>
</evidence>
<evidence type="ECO:0000313" key="2">
    <source>
        <dbReference type="EMBL" id="KAG5187465.1"/>
    </source>
</evidence>
<accession>A0A836CI62</accession>